<comment type="caution">
    <text evidence="1">The sequence shown here is derived from an EMBL/GenBank/DDBJ whole genome shotgun (WGS) entry which is preliminary data.</text>
</comment>
<gene>
    <name evidence="1" type="ORF">DUNSADRAFT_13040</name>
</gene>
<dbReference type="Pfam" id="PF13245">
    <property type="entry name" value="AAA_19"/>
    <property type="match status" value="1"/>
</dbReference>
<evidence type="ECO:0000313" key="2">
    <source>
        <dbReference type="Proteomes" id="UP000815325"/>
    </source>
</evidence>
<dbReference type="SUPFAM" id="SSF52540">
    <property type="entry name" value="P-loop containing nucleoside triphosphate hydrolases"/>
    <property type="match status" value="1"/>
</dbReference>
<evidence type="ECO:0008006" key="3">
    <source>
        <dbReference type="Google" id="ProtNLM"/>
    </source>
</evidence>
<evidence type="ECO:0000313" key="1">
    <source>
        <dbReference type="EMBL" id="KAF5831482.1"/>
    </source>
</evidence>
<dbReference type="InterPro" id="IPR027417">
    <property type="entry name" value="P-loop_NTPase"/>
</dbReference>
<accession>A0ABQ7GA47</accession>
<dbReference type="Proteomes" id="UP000815325">
    <property type="component" value="Unassembled WGS sequence"/>
</dbReference>
<proteinExistence type="predicted"/>
<dbReference type="Gene3D" id="3.40.50.300">
    <property type="entry name" value="P-loop containing nucleotide triphosphate hydrolases"/>
    <property type="match status" value="1"/>
</dbReference>
<keyword evidence="2" id="KW-1185">Reference proteome</keyword>
<sequence>MENHSTPLAAQISEARAAKQHLESGGVGPCKVHPHVSPLQEIVLNAVLFKESDAVVAYPDNAIQEARKMQAASEKPYKELCMQLQSELKSVRFQKKFLVRKDVEDETQDYKLTVLRGDEIPSMEKLESLVILGQAMERLAAAETLSELQLDKKQHQALIKAATNQVLILTGAAGCGKTYATYAIVTYFRSLGMAMHLMAPTGRAASNMRSMTGEDASTIHSALRATPLYVKMESAHENV</sequence>
<organism evidence="1 2">
    <name type="scientific">Dunaliella salina</name>
    <name type="common">Green alga</name>
    <name type="synonym">Protococcus salinus</name>
    <dbReference type="NCBI Taxonomy" id="3046"/>
    <lineage>
        <taxon>Eukaryota</taxon>
        <taxon>Viridiplantae</taxon>
        <taxon>Chlorophyta</taxon>
        <taxon>core chlorophytes</taxon>
        <taxon>Chlorophyceae</taxon>
        <taxon>CS clade</taxon>
        <taxon>Chlamydomonadales</taxon>
        <taxon>Dunaliellaceae</taxon>
        <taxon>Dunaliella</taxon>
    </lineage>
</organism>
<reference evidence="1" key="1">
    <citation type="submission" date="2017-08" db="EMBL/GenBank/DDBJ databases">
        <authorList>
            <person name="Polle J.E."/>
            <person name="Barry K."/>
            <person name="Cushman J."/>
            <person name="Schmutz J."/>
            <person name="Tran D."/>
            <person name="Hathwaick L.T."/>
            <person name="Yim W.C."/>
            <person name="Jenkins J."/>
            <person name="Mckie-Krisberg Z.M."/>
            <person name="Prochnik S."/>
            <person name="Lindquist E."/>
            <person name="Dockter R.B."/>
            <person name="Adam C."/>
            <person name="Molina H."/>
            <person name="Bunkerborg J."/>
            <person name="Jin E."/>
            <person name="Buchheim M."/>
            <person name="Magnuson J."/>
        </authorList>
    </citation>
    <scope>NUCLEOTIDE SEQUENCE</scope>
    <source>
        <strain evidence="1">CCAP 19/18</strain>
    </source>
</reference>
<name>A0ABQ7GA47_DUNSA</name>
<protein>
    <recommendedName>
        <fullName evidence="3">ATP-dependent DNA helicase</fullName>
    </recommendedName>
</protein>
<dbReference type="EMBL" id="MU069944">
    <property type="protein sequence ID" value="KAF5831482.1"/>
    <property type="molecule type" value="Genomic_DNA"/>
</dbReference>